<protein>
    <submittedName>
        <fullName evidence="3">Uncharacterized protein</fullName>
    </submittedName>
</protein>
<reference evidence="3" key="1">
    <citation type="journal article" date="2023" name="Science">
        <title>Genome structures resolve the early diversification of teleost fishes.</title>
        <authorList>
            <person name="Parey E."/>
            <person name="Louis A."/>
            <person name="Montfort J."/>
            <person name="Bouchez O."/>
            <person name="Roques C."/>
            <person name="Iampietro C."/>
            <person name="Lluch J."/>
            <person name="Castinel A."/>
            <person name="Donnadieu C."/>
            <person name="Desvignes T."/>
            <person name="Floi Bucao C."/>
            <person name="Jouanno E."/>
            <person name="Wen M."/>
            <person name="Mejri S."/>
            <person name="Dirks R."/>
            <person name="Jansen H."/>
            <person name="Henkel C."/>
            <person name="Chen W.J."/>
            <person name="Zahm M."/>
            <person name="Cabau C."/>
            <person name="Klopp C."/>
            <person name="Thompson A.W."/>
            <person name="Robinson-Rechavi M."/>
            <person name="Braasch I."/>
            <person name="Lecointre G."/>
            <person name="Bobe J."/>
            <person name="Postlethwait J.H."/>
            <person name="Berthelot C."/>
            <person name="Roest Crollius H."/>
            <person name="Guiguen Y."/>
        </authorList>
    </citation>
    <scope>NUCLEOTIDE SEQUENCE</scope>
    <source>
        <strain evidence="3">WJC10195</strain>
    </source>
</reference>
<evidence type="ECO:0000256" key="1">
    <source>
        <dbReference type="SAM" id="Coils"/>
    </source>
</evidence>
<sequence>MMRAVSAVVLLCISALVVLAFQSIRQQLEIQTLQVRIAKATKQVRKEEDAIIQAKLKIQDINGLLSPVNSKKAELTKKKQDMSNAWALSLKNLQECLAEKTEADSTMHTAIDNLQNSKAKQGSDKLEADEEIKGLKKQILDRDKKLCEFVDMKVAEGRKLCGVAEAIK</sequence>
<accession>A0A9Q1IU03</accession>
<comment type="caution">
    <text evidence="3">The sequence shown here is derived from an EMBL/GenBank/DDBJ whole genome shotgun (WGS) entry which is preliminary data.</text>
</comment>
<organism evidence="3 4">
    <name type="scientific">Synaphobranchus kaupii</name>
    <name type="common">Kaup's arrowtooth eel</name>
    <dbReference type="NCBI Taxonomy" id="118154"/>
    <lineage>
        <taxon>Eukaryota</taxon>
        <taxon>Metazoa</taxon>
        <taxon>Chordata</taxon>
        <taxon>Craniata</taxon>
        <taxon>Vertebrata</taxon>
        <taxon>Euteleostomi</taxon>
        <taxon>Actinopterygii</taxon>
        <taxon>Neopterygii</taxon>
        <taxon>Teleostei</taxon>
        <taxon>Anguilliformes</taxon>
        <taxon>Synaphobranchidae</taxon>
        <taxon>Synaphobranchus</taxon>
    </lineage>
</organism>
<keyword evidence="1" id="KW-0175">Coiled coil</keyword>
<feature type="coiled-coil region" evidence="1">
    <location>
        <begin position="30"/>
        <end position="57"/>
    </location>
</feature>
<dbReference type="Proteomes" id="UP001152622">
    <property type="component" value="Chromosome 7"/>
</dbReference>
<dbReference type="AlphaFoldDB" id="A0A9Q1IU03"/>
<evidence type="ECO:0000256" key="2">
    <source>
        <dbReference type="SAM" id="SignalP"/>
    </source>
</evidence>
<evidence type="ECO:0000313" key="3">
    <source>
        <dbReference type="EMBL" id="KAJ8354705.1"/>
    </source>
</evidence>
<gene>
    <name evidence="3" type="ORF">SKAU_G00222720</name>
</gene>
<dbReference type="EMBL" id="JAINUF010000007">
    <property type="protein sequence ID" value="KAJ8354705.1"/>
    <property type="molecule type" value="Genomic_DNA"/>
</dbReference>
<evidence type="ECO:0000313" key="4">
    <source>
        <dbReference type="Proteomes" id="UP001152622"/>
    </source>
</evidence>
<name>A0A9Q1IU03_SYNKA</name>
<proteinExistence type="predicted"/>
<feature type="chain" id="PRO_5040357772" evidence="2">
    <location>
        <begin position="21"/>
        <end position="168"/>
    </location>
</feature>
<feature type="signal peptide" evidence="2">
    <location>
        <begin position="1"/>
        <end position="20"/>
    </location>
</feature>
<keyword evidence="4" id="KW-1185">Reference proteome</keyword>
<dbReference type="OrthoDB" id="8960309at2759"/>
<keyword evidence="2" id="KW-0732">Signal</keyword>